<reference evidence="1 2" key="1">
    <citation type="journal article" date="2018" name="Sci. Rep.">
        <title>Genomic signatures of local adaptation to the degree of environmental predictability in rotifers.</title>
        <authorList>
            <person name="Franch-Gras L."/>
            <person name="Hahn C."/>
            <person name="Garcia-Roger E.M."/>
            <person name="Carmona M.J."/>
            <person name="Serra M."/>
            <person name="Gomez A."/>
        </authorList>
    </citation>
    <scope>NUCLEOTIDE SEQUENCE [LARGE SCALE GENOMIC DNA]</scope>
    <source>
        <strain evidence="1">HYR1</strain>
    </source>
</reference>
<evidence type="ECO:0000313" key="2">
    <source>
        <dbReference type="Proteomes" id="UP000276133"/>
    </source>
</evidence>
<accession>A0A3M7R3C1</accession>
<dbReference type="Proteomes" id="UP000276133">
    <property type="component" value="Unassembled WGS sequence"/>
</dbReference>
<name>A0A3M7R3C1_BRAPC</name>
<evidence type="ECO:0000313" key="1">
    <source>
        <dbReference type="EMBL" id="RNA18100.1"/>
    </source>
</evidence>
<proteinExistence type="predicted"/>
<keyword evidence="2" id="KW-1185">Reference proteome</keyword>
<dbReference type="AlphaFoldDB" id="A0A3M7R3C1"/>
<gene>
    <name evidence="1" type="ORF">BpHYR1_004725</name>
</gene>
<comment type="caution">
    <text evidence="1">The sequence shown here is derived from an EMBL/GenBank/DDBJ whole genome shotgun (WGS) entry which is preliminary data.</text>
</comment>
<protein>
    <submittedName>
        <fullName evidence="1">Uncharacterized protein</fullName>
    </submittedName>
</protein>
<sequence length="62" mass="7429">MYEPSIFKIIPILNKLNSFRIFSILKHFNGILFEKEIFPHLFKSVQSVLKTKIKINVFELEF</sequence>
<organism evidence="1 2">
    <name type="scientific">Brachionus plicatilis</name>
    <name type="common">Marine rotifer</name>
    <name type="synonym">Brachionus muelleri</name>
    <dbReference type="NCBI Taxonomy" id="10195"/>
    <lineage>
        <taxon>Eukaryota</taxon>
        <taxon>Metazoa</taxon>
        <taxon>Spiralia</taxon>
        <taxon>Gnathifera</taxon>
        <taxon>Rotifera</taxon>
        <taxon>Eurotatoria</taxon>
        <taxon>Monogononta</taxon>
        <taxon>Pseudotrocha</taxon>
        <taxon>Ploima</taxon>
        <taxon>Brachionidae</taxon>
        <taxon>Brachionus</taxon>
    </lineage>
</organism>
<dbReference type="EMBL" id="REGN01004306">
    <property type="protein sequence ID" value="RNA18100.1"/>
    <property type="molecule type" value="Genomic_DNA"/>
</dbReference>